<sequence length="39" mass="4684">MLLTEKMRASISFHDILIETLQIMSIAVFYRCFIYIEKD</sequence>
<accession>A0A4P8XNI9</accession>
<dbReference type="AlphaFoldDB" id="A0A4P8XNI9"/>
<organism evidence="1 2">
    <name type="scientific">Paenibacillus algicola</name>
    <dbReference type="NCBI Taxonomy" id="2565926"/>
    <lineage>
        <taxon>Bacteria</taxon>
        <taxon>Bacillati</taxon>
        <taxon>Bacillota</taxon>
        <taxon>Bacilli</taxon>
        <taxon>Bacillales</taxon>
        <taxon>Paenibacillaceae</taxon>
        <taxon>Paenibacillus</taxon>
    </lineage>
</organism>
<gene>
    <name evidence="1" type="ORF">E6C60_1161</name>
</gene>
<evidence type="ECO:0000313" key="2">
    <source>
        <dbReference type="Proteomes" id="UP000300879"/>
    </source>
</evidence>
<dbReference type="Proteomes" id="UP000300879">
    <property type="component" value="Chromosome"/>
</dbReference>
<name>A0A4P8XNI9_9BACL</name>
<keyword evidence="2" id="KW-1185">Reference proteome</keyword>
<proteinExistence type="predicted"/>
<reference evidence="1 2" key="1">
    <citation type="submission" date="2019-05" db="EMBL/GenBank/DDBJ databases">
        <authorList>
            <person name="Chen C."/>
        </authorList>
    </citation>
    <scope>NUCLEOTIDE SEQUENCE [LARGE SCALE GENOMIC DNA]</scope>
    <source>
        <strain evidence="1 2">HB172198</strain>
    </source>
</reference>
<evidence type="ECO:0000313" key="1">
    <source>
        <dbReference type="EMBL" id="QCT01879.1"/>
    </source>
</evidence>
<dbReference type="EMBL" id="CP040396">
    <property type="protein sequence ID" value="QCT01879.1"/>
    <property type="molecule type" value="Genomic_DNA"/>
</dbReference>
<protein>
    <submittedName>
        <fullName evidence="1">Uncharacterized protein</fullName>
    </submittedName>
</protein>
<dbReference type="KEGG" id="palo:E6C60_1161"/>